<keyword evidence="3 6" id="KW-0694">RNA-binding</keyword>
<dbReference type="InterPro" id="IPR001014">
    <property type="entry name" value="Ribosomal_uL23_CS"/>
</dbReference>
<proteinExistence type="inferred from homology"/>
<accession>A0A0G0VUU9</accession>
<dbReference type="PANTHER" id="PTHR12059:SF5">
    <property type="entry name" value="LARGE RIBOSOMAL SUBUNIT PROTEIN UL23M"/>
    <property type="match status" value="1"/>
</dbReference>
<dbReference type="PROSITE" id="PS00050">
    <property type="entry name" value="RIBOSOMAL_L23"/>
    <property type="match status" value="1"/>
</dbReference>
<evidence type="ECO:0000256" key="2">
    <source>
        <dbReference type="ARBA" id="ARBA00022730"/>
    </source>
</evidence>
<dbReference type="GO" id="GO:0003735">
    <property type="term" value="F:structural constituent of ribosome"/>
    <property type="evidence" value="ECO:0007669"/>
    <property type="project" value="InterPro"/>
</dbReference>
<dbReference type="AlphaFoldDB" id="A0A0G0VUU9"/>
<sequence length="96" mass="10935">MRLNNLIYKPIVTEKTYAQATNGFYSFKVAMDANKESVAKEIEKMYGVKVTAVKTIVVPGKNRRVSGTRRRTGRVKWKKATVKLKEGQTIDIMPKE</sequence>
<comment type="caution">
    <text evidence="8">The sequence shown here is derived from an EMBL/GenBank/DDBJ whole genome shotgun (WGS) entry which is preliminary data.</text>
</comment>
<evidence type="ECO:0000256" key="5">
    <source>
        <dbReference type="ARBA" id="ARBA00023274"/>
    </source>
</evidence>
<evidence type="ECO:0000256" key="6">
    <source>
        <dbReference type="HAMAP-Rule" id="MF_01369"/>
    </source>
</evidence>
<gene>
    <name evidence="6" type="primary">rplW</name>
    <name evidence="8" type="ORF">UU55_C0002G0067</name>
</gene>
<keyword evidence="2 6" id="KW-0699">rRNA-binding</keyword>
<dbReference type="SUPFAM" id="SSF54189">
    <property type="entry name" value="Ribosomal proteins S24e, L23 and L15e"/>
    <property type="match status" value="1"/>
</dbReference>
<evidence type="ECO:0000313" key="8">
    <source>
        <dbReference type="EMBL" id="KKS03462.1"/>
    </source>
</evidence>
<comment type="similarity">
    <text evidence="1 6 7">Belongs to the universal ribosomal protein uL23 family.</text>
</comment>
<dbReference type="InterPro" id="IPR012678">
    <property type="entry name" value="Ribosomal_uL23/eL15/eS24_sf"/>
</dbReference>
<dbReference type="Pfam" id="PF00276">
    <property type="entry name" value="Ribosomal_L23"/>
    <property type="match status" value="1"/>
</dbReference>
<dbReference type="Proteomes" id="UP000033947">
    <property type="component" value="Unassembled WGS sequence"/>
</dbReference>
<dbReference type="PANTHER" id="PTHR12059">
    <property type="entry name" value="RIBOSOMAL PROTEIN L23-RELATED"/>
    <property type="match status" value="1"/>
</dbReference>
<dbReference type="GO" id="GO:1990904">
    <property type="term" value="C:ribonucleoprotein complex"/>
    <property type="evidence" value="ECO:0007669"/>
    <property type="project" value="UniProtKB-KW"/>
</dbReference>
<comment type="function">
    <text evidence="6">One of the early assembly proteins it binds 23S rRNA. One of the proteins that surrounds the polypeptide exit tunnel on the outside of the ribosome. Forms the main docking site for trigger factor binding to the ribosome.</text>
</comment>
<evidence type="ECO:0000256" key="3">
    <source>
        <dbReference type="ARBA" id="ARBA00022884"/>
    </source>
</evidence>
<evidence type="ECO:0000256" key="7">
    <source>
        <dbReference type="RuleBase" id="RU003934"/>
    </source>
</evidence>
<dbReference type="GO" id="GO:0005840">
    <property type="term" value="C:ribosome"/>
    <property type="evidence" value="ECO:0007669"/>
    <property type="project" value="UniProtKB-KW"/>
</dbReference>
<dbReference type="InterPro" id="IPR013025">
    <property type="entry name" value="Ribosomal_uL23-like"/>
</dbReference>
<organism evidence="8 9">
    <name type="scientific">candidate division WWE3 bacterium GW2011_GWC2_41_23</name>
    <dbReference type="NCBI Taxonomy" id="1619123"/>
    <lineage>
        <taxon>Bacteria</taxon>
        <taxon>Katanobacteria</taxon>
    </lineage>
</organism>
<dbReference type="EMBL" id="LCBB01000002">
    <property type="protein sequence ID" value="KKS03462.1"/>
    <property type="molecule type" value="Genomic_DNA"/>
</dbReference>
<keyword evidence="5 6" id="KW-0687">Ribonucleoprotein</keyword>
<evidence type="ECO:0000256" key="4">
    <source>
        <dbReference type="ARBA" id="ARBA00022980"/>
    </source>
</evidence>
<protein>
    <recommendedName>
        <fullName evidence="6">Large ribosomal subunit protein uL23</fullName>
    </recommendedName>
</protein>
<evidence type="ECO:0000313" key="9">
    <source>
        <dbReference type="Proteomes" id="UP000033947"/>
    </source>
</evidence>
<dbReference type="NCBIfam" id="NF004363">
    <property type="entry name" value="PRK05738.2-4"/>
    <property type="match status" value="1"/>
</dbReference>
<comment type="subunit">
    <text evidence="6">Part of the 50S ribosomal subunit. Contacts protein L29, and trigger factor when it is bound to the ribosome.</text>
</comment>
<evidence type="ECO:0000256" key="1">
    <source>
        <dbReference type="ARBA" id="ARBA00006700"/>
    </source>
</evidence>
<dbReference type="Gene3D" id="3.30.70.330">
    <property type="match status" value="1"/>
</dbReference>
<dbReference type="GO" id="GO:0006412">
    <property type="term" value="P:translation"/>
    <property type="evidence" value="ECO:0007669"/>
    <property type="project" value="UniProtKB-UniRule"/>
</dbReference>
<keyword evidence="4 6" id="KW-0689">Ribosomal protein</keyword>
<dbReference type="HAMAP" id="MF_01369_B">
    <property type="entry name" value="Ribosomal_uL23_B"/>
    <property type="match status" value="1"/>
</dbReference>
<reference evidence="8 9" key="1">
    <citation type="journal article" date="2015" name="Nature">
        <title>rRNA introns, odd ribosomes, and small enigmatic genomes across a large radiation of phyla.</title>
        <authorList>
            <person name="Brown C.T."/>
            <person name="Hug L.A."/>
            <person name="Thomas B.C."/>
            <person name="Sharon I."/>
            <person name="Castelle C.J."/>
            <person name="Singh A."/>
            <person name="Wilkins M.J."/>
            <person name="Williams K.H."/>
            <person name="Banfield J.F."/>
        </authorList>
    </citation>
    <scope>NUCLEOTIDE SEQUENCE [LARGE SCALE GENOMIC DNA]</scope>
</reference>
<name>A0A0G0VUU9_UNCKA</name>
<dbReference type="GO" id="GO:0019843">
    <property type="term" value="F:rRNA binding"/>
    <property type="evidence" value="ECO:0007669"/>
    <property type="project" value="UniProtKB-UniRule"/>
</dbReference>
<dbReference type="InterPro" id="IPR012677">
    <property type="entry name" value="Nucleotide-bd_a/b_plait_sf"/>
</dbReference>